<dbReference type="PANTHER" id="PTHR42948">
    <property type="entry name" value="TRANSPORTER"/>
    <property type="match status" value="1"/>
</dbReference>
<evidence type="ECO:0000256" key="3">
    <source>
        <dbReference type="ARBA" id="ARBA00022692"/>
    </source>
</evidence>
<feature type="binding site" evidence="6">
    <location>
        <position position="232"/>
    </location>
    <ligand>
        <name>Na(+)</name>
        <dbReference type="ChEBI" id="CHEBI:29101"/>
        <label>1</label>
    </ligand>
</feature>
<feature type="transmembrane region" description="Helical" evidence="7">
    <location>
        <begin position="226"/>
        <end position="252"/>
    </location>
</feature>
<feature type="transmembrane region" description="Helical" evidence="7">
    <location>
        <begin position="47"/>
        <end position="68"/>
    </location>
</feature>
<proteinExistence type="predicted"/>
<feature type="transmembrane region" description="Helical" evidence="7">
    <location>
        <begin position="120"/>
        <end position="137"/>
    </location>
</feature>
<dbReference type="InterPro" id="IPR037272">
    <property type="entry name" value="SNS_sf"/>
</dbReference>
<keyword evidence="6" id="KW-0915">Sodium</keyword>
<dbReference type="PROSITE" id="PS50267">
    <property type="entry name" value="NA_NEUROTRAN_SYMP_3"/>
    <property type="match status" value="1"/>
</dbReference>
<feature type="transmembrane region" description="Helical" evidence="7">
    <location>
        <begin position="291"/>
        <end position="319"/>
    </location>
</feature>
<comment type="caution">
    <text evidence="8">The sequence shown here is derived from an EMBL/GenBank/DDBJ whole genome shotgun (WGS) entry which is preliminary data.</text>
</comment>
<dbReference type="OrthoDB" id="6581954at2759"/>
<keyword evidence="9" id="KW-1185">Reference proteome</keyword>
<keyword evidence="6" id="KW-0479">Metal-binding</keyword>
<dbReference type="SUPFAM" id="SSF161070">
    <property type="entry name" value="SNF-like"/>
    <property type="match status" value="1"/>
</dbReference>
<evidence type="ECO:0000256" key="7">
    <source>
        <dbReference type="SAM" id="Phobius"/>
    </source>
</evidence>
<organism evidence="8 9">
    <name type="scientific">Echinococcus granulosus</name>
    <name type="common">Hydatid tapeworm</name>
    <dbReference type="NCBI Taxonomy" id="6210"/>
    <lineage>
        <taxon>Eukaryota</taxon>
        <taxon>Metazoa</taxon>
        <taxon>Spiralia</taxon>
        <taxon>Lophotrochozoa</taxon>
        <taxon>Platyhelminthes</taxon>
        <taxon>Cestoda</taxon>
        <taxon>Eucestoda</taxon>
        <taxon>Cyclophyllidea</taxon>
        <taxon>Taeniidae</taxon>
        <taxon>Echinococcus</taxon>
        <taxon>Echinococcus granulosus group</taxon>
    </lineage>
</organism>
<protein>
    <submittedName>
        <fullName evidence="8">Sodium-dependent transporter</fullName>
    </submittedName>
</protein>
<keyword evidence="4 7" id="KW-1133">Transmembrane helix</keyword>
<gene>
    <name evidence="8" type="ORF">EGR_05623</name>
</gene>
<evidence type="ECO:0000313" key="8">
    <source>
        <dbReference type="EMBL" id="EUB59473.1"/>
    </source>
</evidence>
<dbReference type="Proteomes" id="UP000019149">
    <property type="component" value="Unassembled WGS sequence"/>
</dbReference>
<keyword evidence="3 7" id="KW-0812">Transmembrane</keyword>
<name>W6UEJ6_ECHGR</name>
<feature type="transmembrane region" description="Helical" evidence="7">
    <location>
        <begin position="445"/>
        <end position="465"/>
    </location>
</feature>
<keyword evidence="2" id="KW-0813">Transport</keyword>
<feature type="transmembrane region" description="Helical" evidence="7">
    <location>
        <begin position="331"/>
        <end position="354"/>
    </location>
</feature>
<reference evidence="8 9" key="1">
    <citation type="journal article" date="2013" name="Nat. Genet.">
        <title>The genome of the hydatid tapeworm Echinococcus granulosus.</title>
        <authorList>
            <person name="Zheng H."/>
            <person name="Zhang W."/>
            <person name="Zhang L."/>
            <person name="Zhang Z."/>
            <person name="Li J."/>
            <person name="Lu G."/>
            <person name="Zhu Y."/>
            <person name="Wang Y."/>
            <person name="Huang Y."/>
            <person name="Liu J."/>
            <person name="Kang H."/>
            <person name="Chen J."/>
            <person name="Wang L."/>
            <person name="Chen A."/>
            <person name="Yu S."/>
            <person name="Gao Z."/>
            <person name="Jin L."/>
            <person name="Gu W."/>
            <person name="Wang Z."/>
            <person name="Zhao L."/>
            <person name="Shi B."/>
            <person name="Wen H."/>
            <person name="Lin R."/>
            <person name="Jones M.K."/>
            <person name="Brejova B."/>
            <person name="Vinar T."/>
            <person name="Zhao G."/>
            <person name="McManus D.P."/>
            <person name="Chen Z."/>
            <person name="Zhou Y."/>
            <person name="Wang S."/>
        </authorList>
    </citation>
    <scope>NUCLEOTIDE SEQUENCE [LARGE SCALE GENOMIC DNA]</scope>
</reference>
<dbReference type="OMA" id="VILLEWG"/>
<accession>W6UEJ6</accession>
<dbReference type="KEGG" id="egl:EGR_05623"/>
<evidence type="ECO:0000256" key="2">
    <source>
        <dbReference type="ARBA" id="ARBA00022448"/>
    </source>
</evidence>
<feature type="transmembrane region" description="Helical" evidence="7">
    <location>
        <begin position="143"/>
        <end position="164"/>
    </location>
</feature>
<evidence type="ECO:0000256" key="1">
    <source>
        <dbReference type="ARBA" id="ARBA00004141"/>
    </source>
</evidence>
<dbReference type="PANTHER" id="PTHR42948:SF1">
    <property type="entry name" value="TRANSPORTER"/>
    <property type="match status" value="1"/>
</dbReference>
<dbReference type="CTD" id="36341338"/>
<evidence type="ECO:0000256" key="5">
    <source>
        <dbReference type="ARBA" id="ARBA00023136"/>
    </source>
</evidence>
<dbReference type="STRING" id="6210.W6UEJ6"/>
<sequence length="495" mass="55254">MAQINGLDSRDCEVLRYSEADTDDSKDSLKSSSDFQSSVQLDMRTSFTYSLGLIFSCLGCVLGTGNIWRFPRIIAVASSDKVVGWCFYYFYVSCTRAELPLTEPESREIFDNFTRTSWPLVNHTLCLVICGITVFKGVKGIEFVNSCLVPIQLVIVIIVFYWSLSREYANVGIKFMFTADWSTLLDPKIYVEAACQNAFDTAAGMGVFSAYAAYFSRKTGAVRYGILLPIFNNLVSLTCGLTIFATVFSTLIQTSPTLTIPQIVSIMKESGPGSTGLTFTWIPVLMSKLGIMGRILCGMFFLCLSFAGISSMIASIELTARTIQDFGVKRIWATVASLILSFIVGVPSAVSVDILSNQDFVWGFGLIISGLCYCALVVWYNPVRYLHVIVNDFAINDWRLPFVWIFIIAGIVPFEGLSLIAWWVYQNIACTKWYLLKAESLAVILLEWGVLTFFLGLFNLFICIFKLSVRNSSSDTGYDPYHPENIPRSQDCKEP</sequence>
<dbReference type="InterPro" id="IPR000175">
    <property type="entry name" value="Na/ntran_symport"/>
</dbReference>
<feature type="transmembrane region" description="Helical" evidence="7">
    <location>
        <begin position="402"/>
        <end position="425"/>
    </location>
</feature>
<evidence type="ECO:0000256" key="6">
    <source>
        <dbReference type="PIRSR" id="PIRSR600175-1"/>
    </source>
</evidence>
<dbReference type="EMBL" id="APAU02000043">
    <property type="protein sequence ID" value="EUB59473.1"/>
    <property type="molecule type" value="Genomic_DNA"/>
</dbReference>
<dbReference type="GO" id="GO:0046872">
    <property type="term" value="F:metal ion binding"/>
    <property type="evidence" value="ECO:0007669"/>
    <property type="project" value="UniProtKB-KW"/>
</dbReference>
<feature type="transmembrane region" description="Helical" evidence="7">
    <location>
        <begin position="360"/>
        <end position="381"/>
    </location>
</feature>
<dbReference type="GO" id="GO:0016020">
    <property type="term" value="C:membrane"/>
    <property type="evidence" value="ECO:0007669"/>
    <property type="project" value="UniProtKB-SubCell"/>
</dbReference>
<comment type="subcellular location">
    <subcellularLocation>
        <location evidence="1">Membrane</location>
        <topology evidence="1">Multi-pass membrane protein</topology>
    </subcellularLocation>
</comment>
<evidence type="ECO:0000313" key="9">
    <source>
        <dbReference type="Proteomes" id="UP000019149"/>
    </source>
</evidence>
<dbReference type="Pfam" id="PF00209">
    <property type="entry name" value="SNF"/>
    <property type="match status" value="1"/>
</dbReference>
<dbReference type="AlphaFoldDB" id="W6UEJ6"/>
<feature type="binding site" evidence="6">
    <location>
        <position position="311"/>
    </location>
    <ligand>
        <name>Na(+)</name>
        <dbReference type="ChEBI" id="CHEBI:29101"/>
        <label>1</label>
    </ligand>
</feature>
<dbReference type="GeneID" id="36341338"/>
<keyword evidence="5 7" id="KW-0472">Membrane</keyword>
<evidence type="ECO:0000256" key="4">
    <source>
        <dbReference type="ARBA" id="ARBA00022989"/>
    </source>
</evidence>
<dbReference type="RefSeq" id="XP_024350669.1">
    <property type="nucleotide sequence ID" value="XM_024494872.1"/>
</dbReference>